<feature type="compositionally biased region" description="Basic and acidic residues" evidence="1">
    <location>
        <begin position="79"/>
        <end position="95"/>
    </location>
</feature>
<protein>
    <submittedName>
        <fullName evidence="2">Uncharacterized protein</fullName>
    </submittedName>
</protein>
<evidence type="ECO:0000256" key="1">
    <source>
        <dbReference type="SAM" id="MobiDB-lite"/>
    </source>
</evidence>
<evidence type="ECO:0000313" key="3">
    <source>
        <dbReference type="Proteomes" id="UP000026960"/>
    </source>
</evidence>
<evidence type="ECO:0000313" key="2">
    <source>
        <dbReference type="EnsemblPlants" id="OBART11G07030.1"/>
    </source>
</evidence>
<dbReference type="Gramene" id="OBART11G07030.1">
    <property type="protein sequence ID" value="OBART11G07030.1"/>
    <property type="gene ID" value="OBART11G07030"/>
</dbReference>
<proteinExistence type="predicted"/>
<keyword evidence="3" id="KW-1185">Reference proteome</keyword>
<accession>A0A0D3HJQ3</accession>
<organism evidence="2">
    <name type="scientific">Oryza barthii</name>
    <dbReference type="NCBI Taxonomy" id="65489"/>
    <lineage>
        <taxon>Eukaryota</taxon>
        <taxon>Viridiplantae</taxon>
        <taxon>Streptophyta</taxon>
        <taxon>Embryophyta</taxon>
        <taxon>Tracheophyta</taxon>
        <taxon>Spermatophyta</taxon>
        <taxon>Magnoliopsida</taxon>
        <taxon>Liliopsida</taxon>
        <taxon>Poales</taxon>
        <taxon>Poaceae</taxon>
        <taxon>BOP clade</taxon>
        <taxon>Oryzoideae</taxon>
        <taxon>Oryzeae</taxon>
        <taxon>Oryzinae</taxon>
        <taxon>Oryza</taxon>
    </lineage>
</organism>
<reference evidence="2" key="2">
    <citation type="submission" date="2015-03" db="UniProtKB">
        <authorList>
            <consortium name="EnsemblPlants"/>
        </authorList>
    </citation>
    <scope>IDENTIFICATION</scope>
</reference>
<reference evidence="2" key="1">
    <citation type="journal article" date="2009" name="Rice">
        <title>De Novo Next Generation Sequencing of Plant Genomes.</title>
        <authorList>
            <person name="Rounsley S."/>
            <person name="Marri P.R."/>
            <person name="Yu Y."/>
            <person name="He R."/>
            <person name="Sisneros N."/>
            <person name="Goicoechea J.L."/>
            <person name="Lee S.J."/>
            <person name="Angelova A."/>
            <person name="Kudrna D."/>
            <person name="Luo M."/>
            <person name="Affourtit J."/>
            <person name="Desany B."/>
            <person name="Knight J."/>
            <person name="Niazi F."/>
            <person name="Egholm M."/>
            <person name="Wing R.A."/>
        </authorList>
    </citation>
    <scope>NUCLEOTIDE SEQUENCE [LARGE SCALE GENOMIC DNA]</scope>
    <source>
        <strain evidence="2">cv. IRGC 105608</strain>
    </source>
</reference>
<sequence>MRKGGGSRDGTPMNDYERRRDQNVAENKRRIQVLNLESILKSIRTEGASSSQQAKKTSKKRKCISSVPIEPRNLRPRLARIDTTNEHVGHSDLHPRLPRNGSTNGPEGQDEGPQPVAAEQNGGMVNQQVSDQELSSHAYRQKVDQLVSDHEVSNHAYRQQVVVGAELTA</sequence>
<feature type="region of interest" description="Disordered" evidence="1">
    <location>
        <begin position="1"/>
        <end position="29"/>
    </location>
</feature>
<dbReference type="AlphaFoldDB" id="A0A0D3HJQ3"/>
<dbReference type="Proteomes" id="UP000026960">
    <property type="component" value="Chromosome 11"/>
</dbReference>
<feature type="compositionally biased region" description="Basic and acidic residues" evidence="1">
    <location>
        <begin position="15"/>
        <end position="29"/>
    </location>
</feature>
<dbReference type="STRING" id="65489.A0A0D3HJQ3"/>
<dbReference type="HOGENOM" id="CLU_134665_0_0_1"/>
<feature type="region of interest" description="Disordered" evidence="1">
    <location>
        <begin position="43"/>
        <end position="146"/>
    </location>
</feature>
<name>A0A0D3HJQ3_9ORYZ</name>
<feature type="compositionally biased region" description="Polar residues" evidence="1">
    <location>
        <begin position="123"/>
        <end position="135"/>
    </location>
</feature>
<dbReference type="EnsemblPlants" id="OBART11G07030.1">
    <property type="protein sequence ID" value="OBART11G07030.1"/>
    <property type="gene ID" value="OBART11G07030"/>
</dbReference>
<dbReference type="PaxDb" id="65489-OBART11G07030.1"/>